<dbReference type="GeneID" id="54407325"/>
<sequence>MILGLPPRNEWVPRNQRPIHKYIKALREAHKSGSPPTAPIVAPLFGLLDGQHPHVYSRRLGFVEEDECGVTPRFTCEDANALWWRTERVVDVYVSGERDFERERERGGFLEGDVREVLGCEGWGERVWGAGDEGMQRLGKRESGLTGQGRERNGTRASEARGSIEDYPLSPDRAMSDVDAIDERANTPRWASLDDNHQVRRDEEGNEIVNDMEQIVTDVRCWIAARIQSKISVEKKEKDTPASVKLNHLPGRRFSALPAIENLDIDCEDSDQDEHLQPRRCDRRTESLREQSVLRQLSVARSPVKSNIDNSMPRVICKAKSKRPRGRRSTQCLRTPAKDQQIVGDARVQTQISDKENIGRGATTPSISDRDPVLNAKPEPYTGGCGSSLCTLPAPPSHMVLPPTPPRSDISTIRRQPLQERSPPSGKKRMAFLEAPRCVKRRAVAVQIRVQSRSPARNSTARCLERDDPERIQPNLRTKSSDDDNNRLTPCTSNFNPDTTSKTPFNPQPHETATSIKVAHPKCTPSTVQKPEPTTHTSLKNQLRHSLKTLLRDQPPYAVVETHILPLVLRVATATPRDHAALQDTSRVLACWCSLIHRLGQTGGMCGDPFVVDDGDGKVDEEEWRPDTLSEDLTAFFGDLLDGRLPFGYWGFGDRLGAYNEGLMERFAVKERG</sequence>
<protein>
    <submittedName>
        <fullName evidence="2">Uncharacterized protein</fullName>
    </submittedName>
</protein>
<feature type="compositionally biased region" description="Basic and acidic residues" evidence="1">
    <location>
        <begin position="139"/>
        <end position="164"/>
    </location>
</feature>
<name>A0A6A6A283_9PLEO</name>
<feature type="region of interest" description="Disordered" evidence="1">
    <location>
        <begin position="137"/>
        <end position="173"/>
    </location>
</feature>
<feature type="region of interest" description="Disordered" evidence="1">
    <location>
        <begin position="450"/>
        <end position="510"/>
    </location>
</feature>
<evidence type="ECO:0000256" key="1">
    <source>
        <dbReference type="SAM" id="MobiDB-lite"/>
    </source>
</evidence>
<organism evidence="2 3">
    <name type="scientific">Dothidotthia symphoricarpi CBS 119687</name>
    <dbReference type="NCBI Taxonomy" id="1392245"/>
    <lineage>
        <taxon>Eukaryota</taxon>
        <taxon>Fungi</taxon>
        <taxon>Dikarya</taxon>
        <taxon>Ascomycota</taxon>
        <taxon>Pezizomycotina</taxon>
        <taxon>Dothideomycetes</taxon>
        <taxon>Pleosporomycetidae</taxon>
        <taxon>Pleosporales</taxon>
        <taxon>Dothidotthiaceae</taxon>
        <taxon>Dothidotthia</taxon>
    </lineage>
</organism>
<keyword evidence="3" id="KW-1185">Reference proteome</keyword>
<feature type="compositionally biased region" description="Polar residues" evidence="1">
    <location>
        <begin position="450"/>
        <end position="461"/>
    </location>
</feature>
<dbReference type="EMBL" id="ML977515">
    <property type="protein sequence ID" value="KAF2125646.1"/>
    <property type="molecule type" value="Genomic_DNA"/>
</dbReference>
<dbReference type="Proteomes" id="UP000799771">
    <property type="component" value="Unassembled WGS sequence"/>
</dbReference>
<feature type="region of interest" description="Disordered" evidence="1">
    <location>
        <begin position="396"/>
        <end position="428"/>
    </location>
</feature>
<accession>A0A6A6A283</accession>
<feature type="region of interest" description="Disordered" evidence="1">
    <location>
        <begin position="320"/>
        <end position="343"/>
    </location>
</feature>
<proteinExistence type="predicted"/>
<evidence type="ECO:0000313" key="3">
    <source>
        <dbReference type="Proteomes" id="UP000799771"/>
    </source>
</evidence>
<feature type="compositionally biased region" description="Polar residues" evidence="1">
    <location>
        <begin position="487"/>
        <end position="510"/>
    </location>
</feature>
<evidence type="ECO:0000313" key="2">
    <source>
        <dbReference type="EMBL" id="KAF2125646.1"/>
    </source>
</evidence>
<gene>
    <name evidence="2" type="ORF">P153DRAFT_359995</name>
</gene>
<dbReference type="AlphaFoldDB" id="A0A6A6A283"/>
<reference evidence="2" key="1">
    <citation type="journal article" date="2020" name="Stud. Mycol.">
        <title>101 Dothideomycetes genomes: a test case for predicting lifestyles and emergence of pathogens.</title>
        <authorList>
            <person name="Haridas S."/>
            <person name="Albert R."/>
            <person name="Binder M."/>
            <person name="Bloem J."/>
            <person name="Labutti K."/>
            <person name="Salamov A."/>
            <person name="Andreopoulos B."/>
            <person name="Baker S."/>
            <person name="Barry K."/>
            <person name="Bills G."/>
            <person name="Bluhm B."/>
            <person name="Cannon C."/>
            <person name="Castanera R."/>
            <person name="Culley D."/>
            <person name="Daum C."/>
            <person name="Ezra D."/>
            <person name="Gonzalez J."/>
            <person name="Henrissat B."/>
            <person name="Kuo A."/>
            <person name="Liang C."/>
            <person name="Lipzen A."/>
            <person name="Lutzoni F."/>
            <person name="Magnuson J."/>
            <person name="Mondo S."/>
            <person name="Nolan M."/>
            <person name="Ohm R."/>
            <person name="Pangilinan J."/>
            <person name="Park H.-J."/>
            <person name="Ramirez L."/>
            <person name="Alfaro M."/>
            <person name="Sun H."/>
            <person name="Tritt A."/>
            <person name="Yoshinaga Y."/>
            <person name="Zwiers L.-H."/>
            <person name="Turgeon B."/>
            <person name="Goodwin S."/>
            <person name="Spatafora J."/>
            <person name="Crous P."/>
            <person name="Grigoriev I."/>
        </authorList>
    </citation>
    <scope>NUCLEOTIDE SEQUENCE</scope>
    <source>
        <strain evidence="2">CBS 119687</strain>
    </source>
</reference>
<dbReference type="RefSeq" id="XP_033520038.1">
    <property type="nucleotide sequence ID" value="XM_033666893.1"/>
</dbReference>